<dbReference type="AlphaFoldDB" id="A0A4Y1QTX9"/>
<reference evidence="1" key="1">
    <citation type="journal article" date="2019" name="Science">
        <title>Mutation of a bHLH transcription factor allowed almond domestication.</title>
        <authorList>
            <person name="Sanchez-Perez R."/>
            <person name="Pavan S."/>
            <person name="Mazzeo R."/>
            <person name="Moldovan C."/>
            <person name="Aiese Cigliano R."/>
            <person name="Del Cueto J."/>
            <person name="Ricciardi F."/>
            <person name="Lotti C."/>
            <person name="Ricciardi L."/>
            <person name="Dicenta F."/>
            <person name="Lopez-Marques R.L."/>
            <person name="Lindberg Moller B."/>
        </authorList>
    </citation>
    <scope>NUCLEOTIDE SEQUENCE</scope>
</reference>
<proteinExistence type="predicted"/>
<gene>
    <name evidence="1" type="ORF">Prudu_003760</name>
</gene>
<protein>
    <submittedName>
        <fullName evidence="1">Uncharacterized protein</fullName>
    </submittedName>
</protein>
<name>A0A4Y1QTX9_PRUDU</name>
<dbReference type="EMBL" id="AP019297">
    <property type="protein sequence ID" value="BBG95268.1"/>
    <property type="molecule type" value="Genomic_DNA"/>
</dbReference>
<feature type="non-terminal residue" evidence="1">
    <location>
        <position position="81"/>
    </location>
</feature>
<evidence type="ECO:0000313" key="1">
    <source>
        <dbReference type="EMBL" id="BBG95268.1"/>
    </source>
</evidence>
<accession>A0A4Y1QTX9</accession>
<sequence length="81" mass="9021">MVVGILLAEELKGAQMARKVHITALVTEKEYGYMGGAKFCVVVDYPIVIANEHAQKRGPLAKKRKFGDLCIHYKSELMSLL</sequence>
<organism evidence="1">
    <name type="scientific">Prunus dulcis</name>
    <name type="common">Almond</name>
    <name type="synonym">Amygdalus dulcis</name>
    <dbReference type="NCBI Taxonomy" id="3755"/>
    <lineage>
        <taxon>Eukaryota</taxon>
        <taxon>Viridiplantae</taxon>
        <taxon>Streptophyta</taxon>
        <taxon>Embryophyta</taxon>
        <taxon>Tracheophyta</taxon>
        <taxon>Spermatophyta</taxon>
        <taxon>Magnoliopsida</taxon>
        <taxon>eudicotyledons</taxon>
        <taxon>Gunneridae</taxon>
        <taxon>Pentapetalae</taxon>
        <taxon>rosids</taxon>
        <taxon>fabids</taxon>
        <taxon>Rosales</taxon>
        <taxon>Rosaceae</taxon>
        <taxon>Amygdaloideae</taxon>
        <taxon>Amygdaleae</taxon>
        <taxon>Prunus</taxon>
    </lineage>
</organism>